<dbReference type="Proteomes" id="UP001525379">
    <property type="component" value="Unassembled WGS sequence"/>
</dbReference>
<protein>
    <recommendedName>
        <fullName evidence="3">WXG100 family type VII secretion target</fullName>
    </recommendedName>
</protein>
<keyword evidence="2" id="KW-1185">Reference proteome</keyword>
<evidence type="ECO:0000313" key="2">
    <source>
        <dbReference type="Proteomes" id="UP001525379"/>
    </source>
</evidence>
<accession>A0ABT2HWU3</accession>
<dbReference type="RefSeq" id="WP_260104063.1">
    <property type="nucleotide sequence ID" value="NZ_JALXSQ010000013.1"/>
</dbReference>
<sequence>MRILETRNQLLNTSVEDSAGNTVLRSTMAGLEVAWGGGLKLVSDVFDGLKSAADTAWSHAESAHVGLTSTNARLNEGGDIDKRIDVTWDKAVAGANAAANAQNAANNAAAAAATARQAAHEAKAAADTIWNSALPKMSDRISELEKKVYGTGSNPGM</sequence>
<reference evidence="1 2" key="1">
    <citation type="submission" date="2022-04" db="EMBL/GenBank/DDBJ databases">
        <title>Human microbiome associated bacterial genomes.</title>
        <authorList>
            <person name="Sandstrom S."/>
            <person name="Salamzade R."/>
            <person name="Kalan L.R."/>
        </authorList>
    </citation>
    <scope>NUCLEOTIDE SEQUENCE [LARGE SCALE GENOMIC DNA]</scope>
    <source>
        <strain evidence="2">p3-SID1799</strain>
    </source>
</reference>
<evidence type="ECO:0008006" key="3">
    <source>
        <dbReference type="Google" id="ProtNLM"/>
    </source>
</evidence>
<comment type="caution">
    <text evidence="1">The sequence shown here is derived from an EMBL/GenBank/DDBJ whole genome shotgun (WGS) entry which is preliminary data.</text>
</comment>
<organism evidence="1 2">
    <name type="scientific">Pseudoclavibacter albus</name>
    <dbReference type="NCBI Taxonomy" id="272241"/>
    <lineage>
        <taxon>Bacteria</taxon>
        <taxon>Bacillati</taxon>
        <taxon>Actinomycetota</taxon>
        <taxon>Actinomycetes</taxon>
        <taxon>Micrococcales</taxon>
        <taxon>Microbacteriaceae</taxon>
        <taxon>Pseudoclavibacter</taxon>
    </lineage>
</organism>
<dbReference type="EMBL" id="JALXSQ010000013">
    <property type="protein sequence ID" value="MCT2042601.1"/>
    <property type="molecule type" value="Genomic_DNA"/>
</dbReference>
<gene>
    <name evidence="1" type="ORF">M3D15_04530</name>
</gene>
<name>A0ABT2HWU3_9MICO</name>
<proteinExistence type="predicted"/>
<evidence type="ECO:0000313" key="1">
    <source>
        <dbReference type="EMBL" id="MCT2042601.1"/>
    </source>
</evidence>